<evidence type="ECO:0000313" key="1">
    <source>
        <dbReference type="EMBL" id="KAG6372043.1"/>
    </source>
</evidence>
<comment type="caution">
    <text evidence="1">The sequence shown here is derived from an EMBL/GenBank/DDBJ whole genome shotgun (WGS) entry which is preliminary data.</text>
</comment>
<reference evidence="1" key="1">
    <citation type="submission" date="2021-03" db="EMBL/GenBank/DDBJ databases">
        <title>Evolutionary innovations through gain and loss of genes in the ectomycorrhizal Boletales.</title>
        <authorList>
            <person name="Wu G."/>
            <person name="Miyauchi S."/>
            <person name="Morin E."/>
            <person name="Yang Z.-L."/>
            <person name="Xu J."/>
            <person name="Martin F.M."/>
        </authorList>
    </citation>
    <scope>NUCLEOTIDE SEQUENCE</scope>
    <source>
        <strain evidence="1">BR01</strain>
    </source>
</reference>
<accession>A0A8I2YIN4</accession>
<gene>
    <name evidence="1" type="ORF">JVT61DRAFT_8750</name>
</gene>
<name>A0A8I2YIN4_9AGAM</name>
<protein>
    <submittedName>
        <fullName evidence="1">Uncharacterized protein</fullName>
    </submittedName>
</protein>
<keyword evidence="2" id="KW-1185">Reference proteome</keyword>
<sequence>MLQRYRPYPPRNGPTPVELRFAARTTAPSSHLSVTIEDAEEGKEMLQAALVKWPQEVLQKAYEAKRADRDTVVHRVAQTASEIEAVERHRDFLSVVQRYEENLLAAEESVLDLLKNTLSPRTLGEVEDDSGYYRAVFSEELVALTIADTQLSHIREVAQSVN</sequence>
<dbReference type="AlphaFoldDB" id="A0A8I2YIN4"/>
<dbReference type="EMBL" id="JAGFBS010000030">
    <property type="protein sequence ID" value="KAG6372043.1"/>
    <property type="molecule type" value="Genomic_DNA"/>
</dbReference>
<proteinExistence type="predicted"/>
<evidence type="ECO:0000313" key="2">
    <source>
        <dbReference type="Proteomes" id="UP000683000"/>
    </source>
</evidence>
<dbReference type="OrthoDB" id="2690645at2759"/>
<organism evidence="1 2">
    <name type="scientific">Boletus reticuloceps</name>
    <dbReference type="NCBI Taxonomy" id="495285"/>
    <lineage>
        <taxon>Eukaryota</taxon>
        <taxon>Fungi</taxon>
        <taxon>Dikarya</taxon>
        <taxon>Basidiomycota</taxon>
        <taxon>Agaricomycotina</taxon>
        <taxon>Agaricomycetes</taxon>
        <taxon>Agaricomycetidae</taxon>
        <taxon>Boletales</taxon>
        <taxon>Boletineae</taxon>
        <taxon>Boletaceae</taxon>
        <taxon>Boletoideae</taxon>
        <taxon>Boletus</taxon>
    </lineage>
</organism>
<dbReference type="Proteomes" id="UP000683000">
    <property type="component" value="Unassembled WGS sequence"/>
</dbReference>